<dbReference type="RefSeq" id="WP_309202284.1">
    <property type="nucleotide sequence ID" value="NZ_CP133548.1"/>
</dbReference>
<accession>A0AA51X7I3</accession>
<evidence type="ECO:0000313" key="2">
    <source>
        <dbReference type="EMBL" id="WMS87145.1"/>
    </source>
</evidence>
<keyword evidence="3" id="KW-1185">Reference proteome</keyword>
<dbReference type="EMBL" id="CP133548">
    <property type="protein sequence ID" value="WMS87145.1"/>
    <property type="molecule type" value="Genomic_DNA"/>
</dbReference>
<evidence type="ECO:0000256" key="1">
    <source>
        <dbReference type="SAM" id="Phobius"/>
    </source>
</evidence>
<organism evidence="2 3">
    <name type="scientific">Pleionea litopenaei</name>
    <dbReference type="NCBI Taxonomy" id="3070815"/>
    <lineage>
        <taxon>Bacteria</taxon>
        <taxon>Pseudomonadati</taxon>
        <taxon>Pseudomonadota</taxon>
        <taxon>Gammaproteobacteria</taxon>
        <taxon>Oceanospirillales</taxon>
        <taxon>Pleioneaceae</taxon>
        <taxon>Pleionea</taxon>
    </lineage>
</organism>
<sequence>MEKRQPQTIHIAPMARRNHVTFIVAGLFMSALGLVALQWQYSMFGYLALMPGIVLVLLGLFKWQEPKVSFVLSPQGFCWRVRHGEVLIEWSNIIGLSTLQVNKGQGKTELHYLGLKLWNREAVIQTISLRAAKSLFHEYRSLLHVALMEAQYRGDDVQQLQEDTETWRGDSGQRFDGLKGMFAARLAQLKMFLGADLYIPVTSLDRHQDEFIELFTQYQRSIQQLAQEQQLND</sequence>
<dbReference type="KEGG" id="plei:Q9312_18215"/>
<keyword evidence="1" id="KW-0472">Membrane</keyword>
<keyword evidence="1" id="KW-0812">Transmembrane</keyword>
<dbReference type="InterPro" id="IPR021367">
    <property type="entry name" value="DUF2982"/>
</dbReference>
<dbReference type="Proteomes" id="UP001239782">
    <property type="component" value="Chromosome"/>
</dbReference>
<gene>
    <name evidence="2" type="ORF">Q9312_18215</name>
</gene>
<dbReference type="Pfam" id="PF11201">
    <property type="entry name" value="DUF2982"/>
    <property type="match status" value="1"/>
</dbReference>
<dbReference type="AlphaFoldDB" id="A0AA51X7I3"/>
<protein>
    <submittedName>
        <fullName evidence="2">DUF2982 domain-containing protein</fullName>
    </submittedName>
</protein>
<keyword evidence="1" id="KW-1133">Transmembrane helix</keyword>
<feature type="transmembrane region" description="Helical" evidence="1">
    <location>
        <begin position="20"/>
        <end position="37"/>
    </location>
</feature>
<name>A0AA51X7I3_9GAMM</name>
<evidence type="ECO:0000313" key="3">
    <source>
        <dbReference type="Proteomes" id="UP001239782"/>
    </source>
</evidence>
<feature type="transmembrane region" description="Helical" evidence="1">
    <location>
        <begin position="43"/>
        <end position="61"/>
    </location>
</feature>
<reference evidence="2 3" key="1">
    <citation type="submission" date="2023-08" db="EMBL/GenBank/DDBJ databases">
        <title>Pleionea litopenaei sp. nov., isolated from stomach of juvenile Litopenaeus vannamei.</title>
        <authorList>
            <person name="Rho A.M."/>
            <person name="Hwang C.Y."/>
        </authorList>
    </citation>
    <scope>NUCLEOTIDE SEQUENCE [LARGE SCALE GENOMIC DNA]</scope>
    <source>
        <strain evidence="2 3">HL-JVS1</strain>
    </source>
</reference>
<proteinExistence type="predicted"/>